<organism evidence="2 3">
    <name type="scientific">Caenorhabditis nigoni</name>
    <dbReference type="NCBI Taxonomy" id="1611254"/>
    <lineage>
        <taxon>Eukaryota</taxon>
        <taxon>Metazoa</taxon>
        <taxon>Ecdysozoa</taxon>
        <taxon>Nematoda</taxon>
        <taxon>Chromadorea</taxon>
        <taxon>Rhabditida</taxon>
        <taxon>Rhabditina</taxon>
        <taxon>Rhabditomorpha</taxon>
        <taxon>Rhabditoidea</taxon>
        <taxon>Rhabditidae</taxon>
        <taxon>Peloderinae</taxon>
        <taxon>Caenorhabditis</taxon>
    </lineage>
</organism>
<evidence type="ECO:0000313" key="2">
    <source>
        <dbReference type="EMBL" id="PIC16856.1"/>
    </source>
</evidence>
<evidence type="ECO:0000256" key="1">
    <source>
        <dbReference type="SAM" id="MobiDB-lite"/>
    </source>
</evidence>
<dbReference type="STRING" id="1611254.A0A2G5SPU5"/>
<evidence type="ECO:0000313" key="3">
    <source>
        <dbReference type="Proteomes" id="UP000230233"/>
    </source>
</evidence>
<comment type="caution">
    <text evidence="2">The sequence shown here is derived from an EMBL/GenBank/DDBJ whole genome shotgun (WGS) entry which is preliminary data.</text>
</comment>
<proteinExistence type="predicted"/>
<feature type="region of interest" description="Disordered" evidence="1">
    <location>
        <begin position="22"/>
        <end position="67"/>
    </location>
</feature>
<reference evidence="3" key="1">
    <citation type="submission" date="2017-10" db="EMBL/GenBank/DDBJ databases">
        <title>Rapid genome shrinkage in a self-fertile nematode reveals novel sperm competition proteins.</title>
        <authorList>
            <person name="Yin D."/>
            <person name="Schwarz E.M."/>
            <person name="Thomas C.G."/>
            <person name="Felde R.L."/>
            <person name="Korf I.F."/>
            <person name="Cutter A.D."/>
            <person name="Schartner C.M."/>
            <person name="Ralston E.J."/>
            <person name="Meyer B.J."/>
            <person name="Haag E.S."/>
        </authorList>
    </citation>
    <scope>NUCLEOTIDE SEQUENCE [LARGE SCALE GENOMIC DNA]</scope>
    <source>
        <strain evidence="3">JU1422</strain>
    </source>
</reference>
<feature type="compositionally biased region" description="Polar residues" evidence="1">
    <location>
        <begin position="23"/>
        <end position="67"/>
    </location>
</feature>
<accession>A0A2G5SPU5</accession>
<dbReference type="EMBL" id="PDUG01000006">
    <property type="protein sequence ID" value="PIC16856.1"/>
    <property type="molecule type" value="Genomic_DNA"/>
</dbReference>
<dbReference type="AlphaFoldDB" id="A0A2G5SPU5"/>
<protein>
    <submittedName>
        <fullName evidence="2">Uncharacterized protein</fullName>
    </submittedName>
</protein>
<sequence>MDTVGEIPVENKRLLRPPLRRCSTATSYASHTSKGSSSLTTRSFAQVSQNRRMSRATFTKNMPMNDF</sequence>
<dbReference type="Proteomes" id="UP000230233">
    <property type="component" value="Chromosome X"/>
</dbReference>
<name>A0A2G5SPU5_9PELO</name>
<gene>
    <name evidence="2" type="primary">Cnig_chr_X.g23308</name>
    <name evidence="2" type="ORF">B9Z55_023308</name>
</gene>
<keyword evidence="3" id="KW-1185">Reference proteome</keyword>